<reference evidence="8 9" key="1">
    <citation type="submission" date="2022-10" db="EMBL/GenBank/DDBJ databases">
        <title>Defluviimonas sp. CAU 1641 isolated from mud.</title>
        <authorList>
            <person name="Kim W."/>
        </authorList>
    </citation>
    <scope>NUCLEOTIDE SEQUENCE [LARGE SCALE GENOMIC DNA]</scope>
    <source>
        <strain evidence="8 9">CAU 1641</strain>
    </source>
</reference>
<evidence type="ECO:0000256" key="5">
    <source>
        <dbReference type="ARBA" id="ARBA00022825"/>
    </source>
</evidence>
<dbReference type="Proteomes" id="UP001207582">
    <property type="component" value="Unassembled WGS sequence"/>
</dbReference>
<dbReference type="EMBL" id="JAPDOG010000010">
    <property type="protein sequence ID" value="MCW3782357.1"/>
    <property type="molecule type" value="Genomic_DNA"/>
</dbReference>
<keyword evidence="5" id="KW-0720">Serine protease</keyword>
<gene>
    <name evidence="8" type="ORF">OM960_12255</name>
</gene>
<dbReference type="Pfam" id="PF13365">
    <property type="entry name" value="Trypsin_2"/>
    <property type="match status" value="1"/>
</dbReference>
<dbReference type="Gene3D" id="2.30.42.10">
    <property type="match status" value="1"/>
</dbReference>
<feature type="chain" id="PRO_5045724937" evidence="6">
    <location>
        <begin position="35"/>
        <end position="384"/>
    </location>
</feature>
<feature type="domain" description="PDZ" evidence="7">
    <location>
        <begin position="288"/>
        <end position="367"/>
    </location>
</feature>
<evidence type="ECO:0000256" key="2">
    <source>
        <dbReference type="ARBA" id="ARBA00022729"/>
    </source>
</evidence>
<keyword evidence="1" id="KW-0645">Protease</keyword>
<dbReference type="EC" id="3.4.21.107" evidence="8"/>
<evidence type="ECO:0000259" key="7">
    <source>
        <dbReference type="PROSITE" id="PS50106"/>
    </source>
</evidence>
<dbReference type="CDD" id="cd10839">
    <property type="entry name" value="cpPDZ1_DegP-like"/>
    <property type="match status" value="1"/>
</dbReference>
<dbReference type="PROSITE" id="PS50106">
    <property type="entry name" value="PDZ"/>
    <property type="match status" value="1"/>
</dbReference>
<evidence type="ECO:0000313" key="8">
    <source>
        <dbReference type="EMBL" id="MCW3782357.1"/>
    </source>
</evidence>
<evidence type="ECO:0000256" key="3">
    <source>
        <dbReference type="ARBA" id="ARBA00022737"/>
    </source>
</evidence>
<dbReference type="InterPro" id="IPR001478">
    <property type="entry name" value="PDZ"/>
</dbReference>
<dbReference type="Gene3D" id="2.40.10.120">
    <property type="match status" value="1"/>
</dbReference>
<evidence type="ECO:0000256" key="1">
    <source>
        <dbReference type="ARBA" id="ARBA00022670"/>
    </source>
</evidence>
<keyword evidence="3" id="KW-0677">Repeat</keyword>
<dbReference type="InterPro" id="IPR001940">
    <property type="entry name" value="Peptidase_S1C"/>
</dbReference>
<dbReference type="RefSeq" id="WP_264772139.1">
    <property type="nucleotide sequence ID" value="NZ_JAPDOG010000010.1"/>
</dbReference>
<keyword evidence="2 6" id="KW-0732">Signal</keyword>
<protein>
    <submittedName>
        <fullName evidence="8">Do family serine endopeptidase</fullName>
        <ecNumber evidence="8">3.4.21.107</ecNumber>
    </submittedName>
</protein>
<sequence>MQTATKTARSRVSALVLGALMGATALTALPPMLAAPAFAASAMPQGGYVDLVEKVAPAVVYIEVTKKADPTEYYSQNMPQGFPLDQFMQRFGMPMPMPGTPDGNRPEMHGVGTGFIISADGQIVTNAHVVEGADKVSVTLADGRKVDGKVVGADPATDIALVRIEDGGALPTVAFGDSTGLKVGQDVVAIGNPFGLGNSVTAGIVSALGRDINSGPFDNYIQTDAAINKGNSGGPLFNAEGEVVGINTAIFSPSGGSVGIGFAVPSETAAKVVADLAGDGTVERGWLGVQIQPVTEDIAAALGLVKAEGVLITDVTADTPAAKAGLTRGDIVLSVNGTAVKEPRDLTRMIATDAPGTEVKLGLLRAGKPLDTSVTLGTRPEQPA</sequence>
<evidence type="ECO:0000313" key="9">
    <source>
        <dbReference type="Proteomes" id="UP001207582"/>
    </source>
</evidence>
<evidence type="ECO:0000256" key="6">
    <source>
        <dbReference type="SAM" id="SignalP"/>
    </source>
</evidence>
<name>A0ABT3J3S8_9RHOB</name>
<dbReference type="PANTHER" id="PTHR43343:SF3">
    <property type="entry name" value="PROTEASE DO-LIKE 8, CHLOROPLASTIC"/>
    <property type="match status" value="1"/>
</dbReference>
<dbReference type="InterPro" id="IPR051201">
    <property type="entry name" value="Chloro_Bact_Ser_Proteases"/>
</dbReference>
<proteinExistence type="predicted"/>
<dbReference type="PANTHER" id="PTHR43343">
    <property type="entry name" value="PEPTIDASE S12"/>
    <property type="match status" value="1"/>
</dbReference>
<dbReference type="PRINTS" id="PR00834">
    <property type="entry name" value="PROTEASES2C"/>
</dbReference>
<accession>A0ABT3J3S8</accession>
<keyword evidence="4 8" id="KW-0378">Hydrolase</keyword>
<dbReference type="InterPro" id="IPR011782">
    <property type="entry name" value="Pept_S1C_Do"/>
</dbReference>
<dbReference type="InterPro" id="IPR009003">
    <property type="entry name" value="Peptidase_S1_PA"/>
</dbReference>
<dbReference type="NCBIfam" id="TIGR02037">
    <property type="entry name" value="degP_htrA_DO"/>
    <property type="match status" value="1"/>
</dbReference>
<dbReference type="InterPro" id="IPR036034">
    <property type="entry name" value="PDZ_sf"/>
</dbReference>
<dbReference type="GO" id="GO:0016787">
    <property type="term" value="F:hydrolase activity"/>
    <property type="evidence" value="ECO:0007669"/>
    <property type="project" value="UniProtKB-KW"/>
</dbReference>
<keyword evidence="9" id="KW-1185">Reference proteome</keyword>
<dbReference type="SUPFAM" id="SSF50494">
    <property type="entry name" value="Trypsin-like serine proteases"/>
    <property type="match status" value="1"/>
</dbReference>
<feature type="signal peptide" evidence="6">
    <location>
        <begin position="1"/>
        <end position="34"/>
    </location>
</feature>
<dbReference type="Pfam" id="PF13180">
    <property type="entry name" value="PDZ_2"/>
    <property type="match status" value="1"/>
</dbReference>
<organism evidence="8 9">
    <name type="scientific">Defluviimonas salinarum</name>
    <dbReference type="NCBI Taxonomy" id="2992147"/>
    <lineage>
        <taxon>Bacteria</taxon>
        <taxon>Pseudomonadati</taxon>
        <taxon>Pseudomonadota</taxon>
        <taxon>Alphaproteobacteria</taxon>
        <taxon>Rhodobacterales</taxon>
        <taxon>Paracoccaceae</taxon>
        <taxon>Albidovulum</taxon>
    </lineage>
</organism>
<dbReference type="SUPFAM" id="SSF50156">
    <property type="entry name" value="PDZ domain-like"/>
    <property type="match status" value="1"/>
</dbReference>
<comment type="caution">
    <text evidence="8">The sequence shown here is derived from an EMBL/GenBank/DDBJ whole genome shotgun (WGS) entry which is preliminary data.</text>
</comment>
<evidence type="ECO:0000256" key="4">
    <source>
        <dbReference type="ARBA" id="ARBA00022801"/>
    </source>
</evidence>
<dbReference type="SMART" id="SM00228">
    <property type="entry name" value="PDZ"/>
    <property type="match status" value="1"/>
</dbReference>